<keyword evidence="1" id="KW-0812">Transmembrane</keyword>
<dbReference type="PANTHER" id="PTHR42709">
    <property type="entry name" value="ALKALINE PHOSPHATASE LIKE PROTEIN"/>
    <property type="match status" value="1"/>
</dbReference>
<dbReference type="InterPro" id="IPR032816">
    <property type="entry name" value="VTT_dom"/>
</dbReference>
<dbReference type="PANTHER" id="PTHR42709:SF4">
    <property type="entry name" value="INNER MEMBRANE PROTEIN YQAA"/>
    <property type="match status" value="1"/>
</dbReference>
<feature type="domain" description="VTT" evidence="2">
    <location>
        <begin position="30"/>
        <end position="130"/>
    </location>
</feature>
<feature type="transmembrane region" description="Helical" evidence="1">
    <location>
        <begin position="115"/>
        <end position="136"/>
    </location>
</feature>
<dbReference type="Pfam" id="PF09335">
    <property type="entry name" value="VTT_dom"/>
    <property type="match status" value="1"/>
</dbReference>
<gene>
    <name evidence="4" type="ORF">B0T45_14155</name>
    <name evidence="3" type="ORF">J1C50_01295</name>
</gene>
<keyword evidence="1" id="KW-1133">Transmembrane helix</keyword>
<accession>A0A1W0CJ96</accession>
<name>A0A1W0CJ96_9NEIS</name>
<evidence type="ECO:0000313" key="4">
    <source>
        <dbReference type="EMBL" id="OQS37660.1"/>
    </source>
</evidence>
<feature type="transmembrane region" description="Helical" evidence="1">
    <location>
        <begin position="42"/>
        <end position="64"/>
    </location>
</feature>
<proteinExistence type="predicted"/>
<evidence type="ECO:0000259" key="2">
    <source>
        <dbReference type="Pfam" id="PF09335"/>
    </source>
</evidence>
<dbReference type="InterPro" id="IPR051311">
    <property type="entry name" value="DedA_domain"/>
</dbReference>
<feature type="transmembrane region" description="Helical" evidence="1">
    <location>
        <begin position="76"/>
        <end position="95"/>
    </location>
</feature>
<dbReference type="EMBL" id="MUKV01000018">
    <property type="protein sequence ID" value="OQS37660.1"/>
    <property type="molecule type" value="Genomic_DNA"/>
</dbReference>
<sequence>MSHLVWLGLGGLAVSAFTSSTILPGNSELALSAFLYKWPDWLWPALLVATVANTAGSVTSLWLGRLAPRKELPPRLAGWFQRFGPAVLVLSWLPVVGDAIPLAAGWLRLPWWSSILWLTLGKAARYLALAWGVLLLSS</sequence>
<reference evidence="3 6" key="2">
    <citation type="submission" date="2021-03" db="EMBL/GenBank/DDBJ databases">
        <title>First Case of infection caused by Chromobacterium haemolyticum derived from water in China.</title>
        <authorList>
            <person name="Chen J."/>
            <person name="Liu C."/>
        </authorList>
    </citation>
    <scope>NUCLEOTIDE SEQUENCE [LARGE SCALE GENOMIC DNA]</scope>
    <source>
        <strain evidence="3 6">WJ-5</strain>
    </source>
</reference>
<dbReference type="GeneID" id="58562271"/>
<evidence type="ECO:0000313" key="6">
    <source>
        <dbReference type="Proteomes" id="UP000664349"/>
    </source>
</evidence>
<keyword evidence="6" id="KW-1185">Reference proteome</keyword>
<protein>
    <submittedName>
        <fullName evidence="3">DedA family protein</fullName>
    </submittedName>
</protein>
<reference evidence="4 5" key="1">
    <citation type="submission" date="2017-02" db="EMBL/GenBank/DDBJ databases">
        <title>Chromobacterium haemolyticum H5244.</title>
        <authorList>
            <person name="Gulvik C.A."/>
        </authorList>
    </citation>
    <scope>NUCLEOTIDE SEQUENCE [LARGE SCALE GENOMIC DNA]</scope>
    <source>
        <strain evidence="4 5">H5244</strain>
    </source>
</reference>
<dbReference type="OrthoDB" id="5419086at2"/>
<evidence type="ECO:0000256" key="1">
    <source>
        <dbReference type="SAM" id="Phobius"/>
    </source>
</evidence>
<dbReference type="RefSeq" id="WP_019103565.1">
    <property type="nucleotide sequence ID" value="NZ_AP019312.1"/>
</dbReference>
<organism evidence="4 5">
    <name type="scientific">Chromobacterium haemolyticum</name>
    <dbReference type="NCBI Taxonomy" id="394935"/>
    <lineage>
        <taxon>Bacteria</taxon>
        <taxon>Pseudomonadati</taxon>
        <taxon>Pseudomonadota</taxon>
        <taxon>Betaproteobacteria</taxon>
        <taxon>Neisseriales</taxon>
        <taxon>Chromobacteriaceae</taxon>
        <taxon>Chromobacterium</taxon>
    </lineage>
</organism>
<dbReference type="Proteomes" id="UP000664349">
    <property type="component" value="Unassembled WGS sequence"/>
</dbReference>
<evidence type="ECO:0000313" key="3">
    <source>
        <dbReference type="EMBL" id="MBO0414131.1"/>
    </source>
</evidence>
<dbReference type="Proteomes" id="UP000192721">
    <property type="component" value="Unassembled WGS sequence"/>
</dbReference>
<dbReference type="AlphaFoldDB" id="A0A1W0CJ96"/>
<comment type="caution">
    <text evidence="4">The sequence shown here is derived from an EMBL/GenBank/DDBJ whole genome shotgun (WGS) entry which is preliminary data.</text>
</comment>
<evidence type="ECO:0000313" key="5">
    <source>
        <dbReference type="Proteomes" id="UP000192721"/>
    </source>
</evidence>
<keyword evidence="1" id="KW-0472">Membrane</keyword>
<dbReference type="EMBL" id="JAFLRD010000001">
    <property type="protein sequence ID" value="MBO0414131.1"/>
    <property type="molecule type" value="Genomic_DNA"/>
</dbReference>